<comment type="caution">
    <text evidence="7">The sequence shown here is derived from an EMBL/GenBank/DDBJ whole genome shotgun (WGS) entry which is preliminary data.</text>
</comment>
<accession>A0A562TPM7</accession>
<feature type="transmembrane region" description="Helical" evidence="6">
    <location>
        <begin position="113"/>
        <end position="131"/>
    </location>
</feature>
<keyword evidence="3 6" id="KW-0812">Transmembrane</keyword>
<feature type="transmembrane region" description="Helical" evidence="6">
    <location>
        <begin position="43"/>
        <end position="60"/>
    </location>
</feature>
<dbReference type="GO" id="GO:0005886">
    <property type="term" value="C:plasma membrane"/>
    <property type="evidence" value="ECO:0007669"/>
    <property type="project" value="UniProtKB-SubCell"/>
</dbReference>
<evidence type="ECO:0000313" key="7">
    <source>
        <dbReference type="EMBL" id="TWI95531.1"/>
    </source>
</evidence>
<evidence type="ECO:0000256" key="1">
    <source>
        <dbReference type="ARBA" id="ARBA00004651"/>
    </source>
</evidence>
<feature type="transmembrane region" description="Helical" evidence="6">
    <location>
        <begin position="12"/>
        <end position="31"/>
    </location>
</feature>
<reference evidence="7 8" key="1">
    <citation type="submission" date="2019-07" db="EMBL/GenBank/DDBJ databases">
        <title>Genomic Encyclopedia of Archaeal and Bacterial Type Strains, Phase II (KMG-II): from individual species to whole genera.</title>
        <authorList>
            <person name="Goeker M."/>
        </authorList>
    </citation>
    <scope>NUCLEOTIDE SEQUENCE [LARGE SCALE GENOMIC DNA]</scope>
    <source>
        <strain evidence="7 8">ATCC BAA-1854</strain>
    </source>
</reference>
<keyword evidence="4 6" id="KW-1133">Transmembrane helix</keyword>
<feature type="transmembrane region" description="Helical" evidence="6">
    <location>
        <begin position="331"/>
        <end position="352"/>
    </location>
</feature>
<evidence type="ECO:0000313" key="8">
    <source>
        <dbReference type="Proteomes" id="UP000317010"/>
    </source>
</evidence>
<dbReference type="EMBL" id="VLLI01000015">
    <property type="protein sequence ID" value="TWI95531.1"/>
    <property type="molecule type" value="Genomic_DNA"/>
</dbReference>
<feature type="transmembrane region" description="Helical" evidence="6">
    <location>
        <begin position="364"/>
        <end position="382"/>
    </location>
</feature>
<dbReference type="Proteomes" id="UP000317010">
    <property type="component" value="Unassembled WGS sequence"/>
</dbReference>
<gene>
    <name evidence="7" type="ORF">JN11_04270</name>
</gene>
<comment type="subcellular location">
    <subcellularLocation>
        <location evidence="1">Cell membrane</location>
        <topology evidence="1">Multi-pass membrane protein</topology>
    </subcellularLocation>
</comment>
<dbReference type="PANTHER" id="PTHR30250:SF11">
    <property type="entry name" value="O-ANTIGEN TRANSPORTER-RELATED"/>
    <property type="match status" value="1"/>
</dbReference>
<keyword evidence="2" id="KW-1003">Cell membrane</keyword>
<evidence type="ECO:0000256" key="6">
    <source>
        <dbReference type="SAM" id="Phobius"/>
    </source>
</evidence>
<dbReference type="OrthoDB" id="629958at2"/>
<dbReference type="PANTHER" id="PTHR30250">
    <property type="entry name" value="PST FAMILY PREDICTED COLANIC ACID TRANSPORTER"/>
    <property type="match status" value="1"/>
</dbReference>
<feature type="transmembrane region" description="Helical" evidence="6">
    <location>
        <begin position="388"/>
        <end position="407"/>
    </location>
</feature>
<protein>
    <submittedName>
        <fullName evidence="7">O-antigen/teichoic acid export membrane protein</fullName>
    </submittedName>
</protein>
<name>A0A562TPM7_9SPHI</name>
<proteinExistence type="predicted"/>
<feature type="transmembrane region" description="Helical" evidence="6">
    <location>
        <begin position="143"/>
        <end position="164"/>
    </location>
</feature>
<dbReference type="Pfam" id="PF01943">
    <property type="entry name" value="Polysacc_synt"/>
    <property type="match status" value="1"/>
</dbReference>
<dbReference type="InterPro" id="IPR002797">
    <property type="entry name" value="Polysacc_synth"/>
</dbReference>
<feature type="transmembrane region" description="Helical" evidence="6">
    <location>
        <begin position="81"/>
        <end position="107"/>
    </location>
</feature>
<evidence type="ECO:0000256" key="4">
    <source>
        <dbReference type="ARBA" id="ARBA00022989"/>
    </source>
</evidence>
<keyword evidence="8" id="KW-1185">Reference proteome</keyword>
<dbReference type="InterPro" id="IPR050833">
    <property type="entry name" value="Poly_Biosynth_Transport"/>
</dbReference>
<organism evidence="7 8">
    <name type="scientific">Mucilaginibacter frigoritolerans</name>
    <dbReference type="NCBI Taxonomy" id="652788"/>
    <lineage>
        <taxon>Bacteria</taxon>
        <taxon>Pseudomonadati</taxon>
        <taxon>Bacteroidota</taxon>
        <taxon>Sphingobacteriia</taxon>
        <taxon>Sphingobacteriales</taxon>
        <taxon>Sphingobacteriaceae</taxon>
        <taxon>Mucilaginibacter</taxon>
    </lineage>
</organism>
<dbReference type="RefSeq" id="WP_144915836.1">
    <property type="nucleotide sequence ID" value="NZ_VLLI01000015.1"/>
</dbReference>
<evidence type="ECO:0000256" key="2">
    <source>
        <dbReference type="ARBA" id="ARBA00022475"/>
    </source>
</evidence>
<feature type="transmembrane region" description="Helical" evidence="6">
    <location>
        <begin position="289"/>
        <end position="311"/>
    </location>
</feature>
<evidence type="ECO:0000256" key="5">
    <source>
        <dbReference type="ARBA" id="ARBA00023136"/>
    </source>
</evidence>
<sequence>MIKKILYSNTSWSLFSNGTTALLGFVNLGFIAHQYSRDDAGKWFMLLTVYTLLEMLRSGWVQTPFVRYFAVSINHEEKNRLIGASWQLLLGFTIIIALLALPFMYFFKLDNGAFLLAKRFTIFWLFSALPYQLLQWQLQASQLFKKLAVVKIFFAAGFTILLLFQVKLRFSIETVVLLYGCLQFGIGMVGSIFGWLRFGTWKTNLQIERRRLSAFGRYSMFTMVTSSLLRSSDQFIIALWLGPAAVAVYSVPQKLIEAIEIPVRSFASVTMPKAASLFQQQKSEELKLLFYKQCGFLTALIFPMLVVFLIFPSHIVNLLGGGKYHESALLLQIFCFYAALIPIDRFCGVLLDAGNRPQKNTMKVLIMLATNVSLDVFALWMGAGIYGVAAGSTITFLLGVIVGWVQLKDVLDTFAIKLFWKHGVLASVNLLRKIPAA</sequence>
<dbReference type="AlphaFoldDB" id="A0A562TPM7"/>
<keyword evidence="5 6" id="KW-0472">Membrane</keyword>
<feature type="transmembrane region" description="Helical" evidence="6">
    <location>
        <begin position="176"/>
        <end position="200"/>
    </location>
</feature>
<evidence type="ECO:0000256" key="3">
    <source>
        <dbReference type="ARBA" id="ARBA00022692"/>
    </source>
</evidence>